<reference evidence="1 2" key="1">
    <citation type="submission" date="2021-06" db="EMBL/GenBank/DDBJ databases">
        <title>Complete genome of Haloferula helveola possessing various polysaccharide degrading enzymes.</title>
        <authorList>
            <person name="Takami H."/>
            <person name="Huang C."/>
            <person name="Hamasaki K."/>
        </authorList>
    </citation>
    <scope>NUCLEOTIDE SEQUENCE [LARGE SCALE GENOMIC DNA]</scope>
    <source>
        <strain evidence="1 2">CN-1</strain>
    </source>
</reference>
<organism evidence="1 2">
    <name type="scientific">Haloferula helveola</name>
    <dbReference type="NCBI Taxonomy" id="490095"/>
    <lineage>
        <taxon>Bacteria</taxon>
        <taxon>Pseudomonadati</taxon>
        <taxon>Verrucomicrobiota</taxon>
        <taxon>Verrucomicrobiia</taxon>
        <taxon>Verrucomicrobiales</taxon>
        <taxon>Verrucomicrobiaceae</taxon>
        <taxon>Haloferula</taxon>
    </lineage>
</organism>
<protein>
    <submittedName>
        <fullName evidence="1">Uncharacterized protein</fullName>
    </submittedName>
</protein>
<keyword evidence="2" id="KW-1185">Reference proteome</keyword>
<accession>A0ABM7RCP5</accession>
<name>A0ABM7RCP5_9BACT</name>
<evidence type="ECO:0000313" key="1">
    <source>
        <dbReference type="EMBL" id="BCX47439.1"/>
    </source>
</evidence>
<gene>
    <name evidence="1" type="ORF">HAHE_13470</name>
</gene>
<dbReference type="Proteomes" id="UP001374893">
    <property type="component" value="Chromosome"/>
</dbReference>
<proteinExistence type="predicted"/>
<evidence type="ECO:0000313" key="2">
    <source>
        <dbReference type="Proteomes" id="UP001374893"/>
    </source>
</evidence>
<dbReference type="EMBL" id="AP024702">
    <property type="protein sequence ID" value="BCX47439.1"/>
    <property type="molecule type" value="Genomic_DNA"/>
</dbReference>
<sequence>MLDLNQWLKALRARNMPGHRGQAVVQAASRMANDQLEMCFEDLCAIPDLVAGAWAETIAEYFPRSLPDPDESIELEIPELSSKSLKIAKWFAQRHGKLCKAYCLVGSGGQNGAFTVLASSSEGFPLNDLGDAT</sequence>